<accession>A0A931HB57</accession>
<dbReference type="Proteomes" id="UP000617634">
    <property type="component" value="Unassembled WGS sequence"/>
</dbReference>
<dbReference type="PANTHER" id="PTHR41328:SF2">
    <property type="entry name" value="TERMINASE SMALL SUBUNIT"/>
    <property type="match status" value="1"/>
</dbReference>
<dbReference type="InterPro" id="IPR005335">
    <property type="entry name" value="Terminase_ssu"/>
</dbReference>
<dbReference type="InterPro" id="IPR038713">
    <property type="entry name" value="Terminase_Gp1_N_sf"/>
</dbReference>
<dbReference type="Pfam" id="PF03592">
    <property type="entry name" value="Terminase_2"/>
    <property type="match status" value="1"/>
</dbReference>
<keyword evidence="2" id="KW-0231">Viral genome packaging</keyword>
<dbReference type="InterPro" id="IPR052404">
    <property type="entry name" value="SPP1-like_terminase"/>
</dbReference>
<comment type="caution">
    <text evidence="4">The sequence shown here is derived from an EMBL/GenBank/DDBJ whole genome shotgun (WGS) entry which is preliminary data.</text>
</comment>
<proteinExistence type="predicted"/>
<dbReference type="Gene3D" id="1.10.10.1400">
    <property type="entry name" value="Terminase, small subunit, N-terminal DNA-binding domain, HTH motif"/>
    <property type="match status" value="1"/>
</dbReference>
<dbReference type="AlphaFoldDB" id="A0A931HB57"/>
<dbReference type="PANTHER" id="PTHR41328">
    <property type="entry name" value="TERMINASE SMALL SUBUNIT-RELATED"/>
    <property type="match status" value="1"/>
</dbReference>
<evidence type="ECO:0000256" key="2">
    <source>
        <dbReference type="ARBA" id="ARBA00023219"/>
    </source>
</evidence>
<protein>
    <submittedName>
        <fullName evidence="4">Terminase small subunit</fullName>
    </submittedName>
</protein>
<reference evidence="4" key="1">
    <citation type="submission" date="2020-11" db="EMBL/GenBank/DDBJ databases">
        <title>Novosphingobium aureum sp. nov., a marine bacterium isolated from sediment of a salt flat.</title>
        <authorList>
            <person name="Yoo Y."/>
            <person name="Kim J.-J."/>
        </authorList>
    </citation>
    <scope>NUCLEOTIDE SEQUENCE</scope>
    <source>
        <strain evidence="4">YJ-S2-02</strain>
    </source>
</reference>
<keyword evidence="1" id="KW-1188">Viral release from host cell</keyword>
<evidence type="ECO:0000256" key="3">
    <source>
        <dbReference type="SAM" id="MobiDB-lite"/>
    </source>
</evidence>
<feature type="region of interest" description="Disordered" evidence="3">
    <location>
        <begin position="1"/>
        <end position="25"/>
    </location>
</feature>
<evidence type="ECO:0000256" key="1">
    <source>
        <dbReference type="ARBA" id="ARBA00022612"/>
    </source>
</evidence>
<feature type="compositionally biased region" description="Basic and acidic residues" evidence="3">
    <location>
        <begin position="1"/>
        <end position="15"/>
    </location>
</feature>
<dbReference type="EMBL" id="JADZGI010000001">
    <property type="protein sequence ID" value="MBH0112726.1"/>
    <property type="molecule type" value="Genomic_DNA"/>
</dbReference>
<sequence length="189" mass="20984">MVEGDRAQEDDRGKEAVSSGGGAVNDKQRRFVEEYLIDLNATQAAIRAGYSAKTASSQGERLLRHVEVSAAILEQKRDRSDRTKVDADWLLSRLALEAEADLADLYDDNGDLRPVKEWPLIWRQGLIQGVETVREGKGEDFSIVDKVKISDRTKRLELIGKHVDVQAFKDRVEHSGGITVVVDAKDAAL</sequence>
<evidence type="ECO:0000313" key="5">
    <source>
        <dbReference type="Proteomes" id="UP000617634"/>
    </source>
</evidence>
<organism evidence="4 5">
    <name type="scientific">Novosphingobium aureum</name>
    <dbReference type="NCBI Taxonomy" id="2792964"/>
    <lineage>
        <taxon>Bacteria</taxon>
        <taxon>Pseudomonadati</taxon>
        <taxon>Pseudomonadota</taxon>
        <taxon>Alphaproteobacteria</taxon>
        <taxon>Sphingomonadales</taxon>
        <taxon>Sphingomonadaceae</taxon>
        <taxon>Novosphingobium</taxon>
    </lineage>
</organism>
<dbReference type="GO" id="GO:0051276">
    <property type="term" value="P:chromosome organization"/>
    <property type="evidence" value="ECO:0007669"/>
    <property type="project" value="InterPro"/>
</dbReference>
<name>A0A931HB57_9SPHN</name>
<evidence type="ECO:0000313" key="4">
    <source>
        <dbReference type="EMBL" id="MBH0112726.1"/>
    </source>
</evidence>
<gene>
    <name evidence="4" type="ORF">I5E68_07145</name>
</gene>
<keyword evidence="5" id="KW-1185">Reference proteome</keyword>